<evidence type="ECO:0008006" key="6">
    <source>
        <dbReference type="Google" id="ProtNLM"/>
    </source>
</evidence>
<keyword evidence="5" id="KW-1185">Reference proteome</keyword>
<dbReference type="Pfam" id="PF05163">
    <property type="entry name" value="DinB"/>
    <property type="match status" value="1"/>
</dbReference>
<evidence type="ECO:0000313" key="5">
    <source>
        <dbReference type="Proteomes" id="UP000297776"/>
    </source>
</evidence>
<keyword evidence="2 3" id="KW-0479">Metal-binding</keyword>
<name>A0A4Y8LBA5_9BACL</name>
<feature type="binding site" evidence="3">
    <location>
        <position position="130"/>
    </location>
    <ligand>
        <name>a divalent metal cation</name>
        <dbReference type="ChEBI" id="CHEBI:60240"/>
    </ligand>
</feature>
<feature type="binding site" evidence="3">
    <location>
        <position position="126"/>
    </location>
    <ligand>
        <name>a divalent metal cation</name>
        <dbReference type="ChEBI" id="CHEBI:60240"/>
    </ligand>
</feature>
<dbReference type="Gene3D" id="1.20.120.450">
    <property type="entry name" value="dinb family like domain"/>
    <property type="match status" value="1"/>
</dbReference>
<dbReference type="EMBL" id="SORX01000010">
    <property type="protein sequence ID" value="TFD99454.1"/>
    <property type="molecule type" value="Genomic_DNA"/>
</dbReference>
<comment type="similarity">
    <text evidence="1">Belongs to the DinB family.</text>
</comment>
<sequence length="156" mass="18372">MIDLFLYNWQVRDDWFEWCKSLPEEELHAERKGGMGSLFQNLVHIIDCELLWMKDLIKDPVTYEPREMISTLEDIIVYSDFTKDVTQHALSTWNDGIENRSIQITSRNGKVHSFTYEKVIKHLITHEVHHIGQLSVWAREIGRKPVSSDLIARGYE</sequence>
<comment type="caution">
    <text evidence="4">The sequence shown here is derived from an EMBL/GenBank/DDBJ whole genome shotgun (WGS) entry which is preliminary data.</text>
</comment>
<protein>
    <recommendedName>
        <fullName evidence="6">Damage-inducible protein DinB</fullName>
    </recommendedName>
</protein>
<accession>A0A4Y8LBA5</accession>
<reference evidence="4 5" key="1">
    <citation type="submission" date="2019-03" db="EMBL/GenBank/DDBJ databases">
        <authorList>
            <person name="Yang Y."/>
        </authorList>
    </citation>
    <scope>NUCLEOTIDE SEQUENCE [LARGE SCALE GENOMIC DNA]</scope>
    <source>
        <strain evidence="4 5">ASL-1</strain>
    </source>
</reference>
<evidence type="ECO:0000256" key="3">
    <source>
        <dbReference type="PIRSR" id="PIRSR607837-1"/>
    </source>
</evidence>
<dbReference type="PANTHER" id="PTHR37302">
    <property type="entry name" value="SLR1116 PROTEIN"/>
    <property type="match status" value="1"/>
</dbReference>
<evidence type="ECO:0000256" key="2">
    <source>
        <dbReference type="ARBA" id="ARBA00022723"/>
    </source>
</evidence>
<evidence type="ECO:0000313" key="4">
    <source>
        <dbReference type="EMBL" id="TFD99454.1"/>
    </source>
</evidence>
<organism evidence="4 5">
    <name type="scientific">Jeotgalibacillus salarius</name>
    <dbReference type="NCBI Taxonomy" id="546023"/>
    <lineage>
        <taxon>Bacteria</taxon>
        <taxon>Bacillati</taxon>
        <taxon>Bacillota</taxon>
        <taxon>Bacilli</taxon>
        <taxon>Bacillales</taxon>
        <taxon>Caryophanaceae</taxon>
        <taxon>Jeotgalibacillus</taxon>
    </lineage>
</organism>
<proteinExistence type="inferred from homology"/>
<dbReference type="RefSeq" id="WP_134382496.1">
    <property type="nucleotide sequence ID" value="NZ_SORX01000010.1"/>
</dbReference>
<dbReference type="GO" id="GO:0046872">
    <property type="term" value="F:metal ion binding"/>
    <property type="evidence" value="ECO:0007669"/>
    <property type="project" value="UniProtKB-KW"/>
</dbReference>
<evidence type="ECO:0000256" key="1">
    <source>
        <dbReference type="ARBA" id="ARBA00008635"/>
    </source>
</evidence>
<gene>
    <name evidence="4" type="ORF">E2626_14440</name>
</gene>
<feature type="binding site" evidence="3">
    <location>
        <position position="44"/>
    </location>
    <ligand>
        <name>a divalent metal cation</name>
        <dbReference type="ChEBI" id="CHEBI:60240"/>
    </ligand>
</feature>
<dbReference type="Proteomes" id="UP000297776">
    <property type="component" value="Unassembled WGS sequence"/>
</dbReference>
<dbReference type="InterPro" id="IPR007837">
    <property type="entry name" value="DinB"/>
</dbReference>
<dbReference type="SUPFAM" id="SSF109854">
    <property type="entry name" value="DinB/YfiT-like putative metalloenzymes"/>
    <property type="match status" value="1"/>
</dbReference>
<dbReference type="AlphaFoldDB" id="A0A4Y8LBA5"/>
<dbReference type="InterPro" id="IPR034660">
    <property type="entry name" value="DinB/YfiT-like"/>
</dbReference>
<dbReference type="OrthoDB" id="25666at2"/>
<dbReference type="PANTHER" id="PTHR37302:SF3">
    <property type="entry name" value="DAMAGE-INDUCIBLE PROTEIN DINB"/>
    <property type="match status" value="1"/>
</dbReference>